<protein>
    <recommendedName>
        <fullName evidence="4">tRNA pseudouridine synthase A</fullName>
        <ecNumber evidence="4">5.4.99.12</ecNumber>
    </recommendedName>
    <alternativeName>
        <fullName evidence="4">tRNA pseudouridine(38-40) synthase</fullName>
    </alternativeName>
    <alternativeName>
        <fullName evidence="4">tRNA pseudouridylate synthase I</fullName>
    </alternativeName>
    <alternativeName>
        <fullName evidence="4">tRNA-uridine isomerase I</fullName>
    </alternativeName>
</protein>
<dbReference type="InterPro" id="IPR020095">
    <property type="entry name" value="PsdUridine_synth_TruA_C"/>
</dbReference>
<dbReference type="EC" id="5.4.99.12" evidence="4"/>
<evidence type="ECO:0000256" key="5">
    <source>
        <dbReference type="PIRSR" id="PIRSR001430-1"/>
    </source>
</evidence>
<dbReference type="STRING" id="1423745.GCA_001311215_00870"/>
<name>A0A0R2CSY9_9LACO</name>
<dbReference type="NCBIfam" id="TIGR00071">
    <property type="entry name" value="hisT_truA"/>
    <property type="match status" value="1"/>
</dbReference>
<evidence type="ECO:0000313" key="10">
    <source>
        <dbReference type="Proteomes" id="UP000051586"/>
    </source>
</evidence>
<dbReference type="InterPro" id="IPR020103">
    <property type="entry name" value="PsdUridine_synth_cat_dom_sf"/>
</dbReference>
<dbReference type="EMBL" id="AYZI01000007">
    <property type="protein sequence ID" value="KRM91206.1"/>
    <property type="molecule type" value="Genomic_DNA"/>
</dbReference>
<comment type="caution">
    <text evidence="4">Lacks conserved residue(s) required for the propagation of feature annotation.</text>
</comment>
<evidence type="ECO:0000256" key="2">
    <source>
        <dbReference type="ARBA" id="ARBA00022694"/>
    </source>
</evidence>
<dbReference type="InterPro" id="IPR020094">
    <property type="entry name" value="TruA/RsuA/RluB/E/F_N"/>
</dbReference>
<dbReference type="PANTHER" id="PTHR11142">
    <property type="entry name" value="PSEUDOURIDYLATE SYNTHASE"/>
    <property type="match status" value="1"/>
</dbReference>
<feature type="domain" description="Pseudouridine synthase I TruA alpha/beta" evidence="8">
    <location>
        <begin position="146"/>
        <end position="250"/>
    </location>
</feature>
<keyword evidence="2 4" id="KW-0819">tRNA processing</keyword>
<dbReference type="HAMAP" id="MF_00171">
    <property type="entry name" value="TruA"/>
    <property type="match status" value="1"/>
</dbReference>
<evidence type="ECO:0000259" key="8">
    <source>
        <dbReference type="Pfam" id="PF01416"/>
    </source>
</evidence>
<evidence type="ECO:0000256" key="1">
    <source>
        <dbReference type="ARBA" id="ARBA00009375"/>
    </source>
</evidence>
<dbReference type="FunFam" id="3.30.70.580:FF:000001">
    <property type="entry name" value="tRNA pseudouridine synthase A"/>
    <property type="match status" value="1"/>
</dbReference>
<gene>
    <name evidence="4" type="primary">truA</name>
    <name evidence="9" type="ORF">FC87_GL001135</name>
</gene>
<evidence type="ECO:0000256" key="6">
    <source>
        <dbReference type="PIRSR" id="PIRSR001430-2"/>
    </source>
</evidence>
<dbReference type="SUPFAM" id="SSF55120">
    <property type="entry name" value="Pseudouridine synthase"/>
    <property type="match status" value="1"/>
</dbReference>
<dbReference type="AlphaFoldDB" id="A0A0R2CSY9"/>
<dbReference type="PATRIC" id="fig|1423745.4.peg.1200"/>
<dbReference type="GO" id="GO:0160147">
    <property type="term" value="F:tRNA pseudouridine(38-40) synthase activity"/>
    <property type="evidence" value="ECO:0007669"/>
    <property type="project" value="UniProtKB-EC"/>
</dbReference>
<comment type="function">
    <text evidence="4">Formation of pseudouridine at positions 38, 39 and 40 in the anticodon stem and loop of transfer RNAs.</text>
</comment>
<dbReference type="Pfam" id="PF01416">
    <property type="entry name" value="PseudoU_synth_1"/>
    <property type="match status" value="2"/>
</dbReference>
<dbReference type="RefSeq" id="WP_009166680.1">
    <property type="nucleotide sequence ID" value="NZ_AYZI01000007.1"/>
</dbReference>
<dbReference type="CDD" id="cd02570">
    <property type="entry name" value="PseudoU_synth_EcTruA"/>
    <property type="match status" value="1"/>
</dbReference>
<comment type="caution">
    <text evidence="9">The sequence shown here is derived from an EMBL/GenBank/DDBJ whole genome shotgun (WGS) entry which is preliminary data.</text>
</comment>
<comment type="catalytic activity">
    <reaction evidence="4 7">
        <text>uridine(38/39/40) in tRNA = pseudouridine(38/39/40) in tRNA</text>
        <dbReference type="Rhea" id="RHEA:22376"/>
        <dbReference type="Rhea" id="RHEA-COMP:10085"/>
        <dbReference type="Rhea" id="RHEA-COMP:10087"/>
        <dbReference type="ChEBI" id="CHEBI:65314"/>
        <dbReference type="ChEBI" id="CHEBI:65315"/>
        <dbReference type="EC" id="5.4.99.12"/>
    </reaction>
</comment>
<evidence type="ECO:0000256" key="3">
    <source>
        <dbReference type="ARBA" id="ARBA00023235"/>
    </source>
</evidence>
<dbReference type="InterPro" id="IPR001406">
    <property type="entry name" value="PsdUridine_synth_TruA"/>
</dbReference>
<accession>A0A0R2CSY9</accession>
<reference evidence="9 10" key="1">
    <citation type="journal article" date="2015" name="Genome Announc.">
        <title>Expanding the biotechnology potential of lactobacilli through comparative genomics of 213 strains and associated genera.</title>
        <authorList>
            <person name="Sun Z."/>
            <person name="Harris H.M."/>
            <person name="McCann A."/>
            <person name="Guo C."/>
            <person name="Argimon S."/>
            <person name="Zhang W."/>
            <person name="Yang X."/>
            <person name="Jeffery I.B."/>
            <person name="Cooney J.C."/>
            <person name="Kagawa T.F."/>
            <person name="Liu W."/>
            <person name="Song Y."/>
            <person name="Salvetti E."/>
            <person name="Wrobel A."/>
            <person name="Rasinkangas P."/>
            <person name="Parkhill J."/>
            <person name="Rea M.C."/>
            <person name="O'Sullivan O."/>
            <person name="Ritari J."/>
            <person name="Douillard F.P."/>
            <person name="Paul Ross R."/>
            <person name="Yang R."/>
            <person name="Briner A.E."/>
            <person name="Felis G.E."/>
            <person name="de Vos W.M."/>
            <person name="Barrangou R."/>
            <person name="Klaenhammer T.R."/>
            <person name="Caufield P.W."/>
            <person name="Cui Y."/>
            <person name="Zhang H."/>
            <person name="O'Toole P.W."/>
        </authorList>
    </citation>
    <scope>NUCLEOTIDE SEQUENCE [LARGE SCALE GENOMIC DNA]</scope>
    <source>
        <strain evidence="9 10">DSM 22689</strain>
    </source>
</reference>
<feature type="active site" description="Nucleophile" evidence="4 5">
    <location>
        <position position="55"/>
    </location>
</feature>
<comment type="similarity">
    <text evidence="1 4 7">Belongs to the tRNA pseudouridine synthase TruA family.</text>
</comment>
<dbReference type="GO" id="GO:0003723">
    <property type="term" value="F:RNA binding"/>
    <property type="evidence" value="ECO:0007669"/>
    <property type="project" value="InterPro"/>
</dbReference>
<feature type="domain" description="Pseudouridine synthase I TruA alpha/beta" evidence="8">
    <location>
        <begin position="9"/>
        <end position="107"/>
    </location>
</feature>
<keyword evidence="3 4" id="KW-0413">Isomerase</keyword>
<dbReference type="Gene3D" id="3.30.70.660">
    <property type="entry name" value="Pseudouridine synthase I, catalytic domain, C-terminal subdomain"/>
    <property type="match status" value="1"/>
</dbReference>
<dbReference type="PANTHER" id="PTHR11142:SF0">
    <property type="entry name" value="TRNA PSEUDOURIDINE SYNTHASE-LIKE 1"/>
    <property type="match status" value="1"/>
</dbReference>
<comment type="subunit">
    <text evidence="4">Homodimer.</text>
</comment>
<evidence type="ECO:0000256" key="7">
    <source>
        <dbReference type="RuleBase" id="RU003792"/>
    </source>
</evidence>
<dbReference type="PIRSF" id="PIRSF001430">
    <property type="entry name" value="tRNA_psdUrid_synth"/>
    <property type="match status" value="1"/>
</dbReference>
<evidence type="ECO:0000256" key="4">
    <source>
        <dbReference type="HAMAP-Rule" id="MF_00171"/>
    </source>
</evidence>
<proteinExistence type="inferred from homology"/>
<organism evidence="9 10">
    <name type="scientific">Fructilactobacillus florum DSM 22689 = JCM 16035</name>
    <dbReference type="NCBI Taxonomy" id="1423745"/>
    <lineage>
        <taxon>Bacteria</taxon>
        <taxon>Bacillati</taxon>
        <taxon>Bacillota</taxon>
        <taxon>Bacilli</taxon>
        <taxon>Lactobacillales</taxon>
        <taxon>Lactobacillaceae</taxon>
        <taxon>Fructilactobacillus</taxon>
    </lineage>
</organism>
<feature type="binding site" evidence="4 6">
    <location>
        <position position="113"/>
    </location>
    <ligand>
        <name>substrate</name>
    </ligand>
</feature>
<dbReference type="Gene3D" id="3.30.70.580">
    <property type="entry name" value="Pseudouridine synthase I, catalytic domain, N-terminal subdomain"/>
    <property type="match status" value="1"/>
</dbReference>
<dbReference type="GO" id="GO:0031119">
    <property type="term" value="P:tRNA pseudouridine synthesis"/>
    <property type="evidence" value="ECO:0007669"/>
    <property type="project" value="UniProtKB-UniRule"/>
</dbReference>
<dbReference type="Proteomes" id="UP000051586">
    <property type="component" value="Unassembled WGS sequence"/>
</dbReference>
<evidence type="ECO:0000313" key="9">
    <source>
        <dbReference type="EMBL" id="KRM91206.1"/>
    </source>
</evidence>
<sequence>MPRYKITFAYEGTDFAGFQRQPHQRTVEGVLTKLINIMAKNPEPAIVVYGSGRTDAGVHALAQTAHFDFPFQLAATSLLKGLNSMCPLDIEIIAVAKVAADFQARYDVTGKRYLYRIAQGEFTNPFKRRYTAHWRFPLDVQKMQQAATDLLGRHDFSSFVAAGAKPGSRVRTIFSATVREDCAHDEVHLSFYGDGFMYNQVRIMAAVLVEIGMGKRPVHDIERLLQVRNRQEARLTLPAQGLYLERVYYPGDDPQHSQKKHRDLD</sequence>
<dbReference type="InterPro" id="IPR020097">
    <property type="entry name" value="PsdUridine_synth_TruA_a/b_dom"/>
</dbReference>